<dbReference type="InterPro" id="IPR038408">
    <property type="entry name" value="GNK2_sf"/>
</dbReference>
<feature type="domain" description="Gnk2-homologous" evidence="8">
    <location>
        <begin position="293"/>
        <end position="401"/>
    </location>
</feature>
<dbReference type="PANTHER" id="PTHR32411:SF70">
    <property type="entry name" value="CYSTEINE-RICH REPEAT SECRETORY PROTEIN 26-RELATED"/>
    <property type="match status" value="1"/>
</dbReference>
<evidence type="ECO:0000256" key="3">
    <source>
        <dbReference type="ARBA" id="ARBA00022729"/>
    </source>
</evidence>
<comment type="subcellular location">
    <subcellularLocation>
        <location evidence="1">Secreted</location>
    </subcellularLocation>
</comment>
<feature type="signal peptide" evidence="7">
    <location>
        <begin position="1"/>
        <end position="25"/>
    </location>
</feature>
<organism evidence="9 10">
    <name type="scientific">Brassica napus</name>
    <name type="common">Rape</name>
    <dbReference type="NCBI Taxonomy" id="3708"/>
    <lineage>
        <taxon>Eukaryota</taxon>
        <taxon>Viridiplantae</taxon>
        <taxon>Streptophyta</taxon>
        <taxon>Embryophyta</taxon>
        <taxon>Tracheophyta</taxon>
        <taxon>Spermatophyta</taxon>
        <taxon>Magnoliopsida</taxon>
        <taxon>eudicotyledons</taxon>
        <taxon>Gunneridae</taxon>
        <taxon>Pentapetalae</taxon>
        <taxon>rosids</taxon>
        <taxon>malvids</taxon>
        <taxon>Brassicales</taxon>
        <taxon>Brassicaceae</taxon>
        <taxon>Brassiceae</taxon>
        <taxon>Brassica</taxon>
    </lineage>
</organism>
<dbReference type="InterPro" id="IPR050581">
    <property type="entry name" value="CRR_secretory_protein"/>
</dbReference>
<evidence type="ECO:0000256" key="5">
    <source>
        <dbReference type="ARBA" id="ARBA00038515"/>
    </source>
</evidence>
<evidence type="ECO:0000259" key="8">
    <source>
        <dbReference type="PROSITE" id="PS51473"/>
    </source>
</evidence>
<feature type="domain" description="Gnk2-homologous" evidence="8">
    <location>
        <begin position="408"/>
        <end position="518"/>
    </location>
</feature>
<evidence type="ECO:0000256" key="2">
    <source>
        <dbReference type="ARBA" id="ARBA00022525"/>
    </source>
</evidence>
<sequence>MSFGSVPIVAAVAIQLLLIPSVVLSLNITNLYLHHACNNTQGKYKPGSLFEKNLNTVIKNISTFDLHNGFALDSNMKSPYFDIPPNTVFVTLQCRGDSYGPKCHSCLAEALSGLRKKCPGHKGATIWYDQCLLDISTENSIRTALPNRVHYDNYLCISNPKSVSGDKKIFEKKKKDFTDKLLSVVNKTTDSNLRGPLYAKGEMMIGKKKFYGMLQCTNELFASACYVCLEWLVLGHPFCFYEGQGARLMCRSCVARSQTMPSIFGSVPILAVVAIQLLLIPSVVSSLNITNEYIHHACNNTQGKYKPGSVFEKNLNIALKNISAFNLHKGFALDSNMDRPYKNIPPDTAFVMLQCRGDSYGSKCHSCLATALSGLRKKCPRNKAGTIWYDQCTLDISTYSAGDTRILYDNYFCKENPKDLSGDTNMFIKKKNDFTEKLLSEVKKLGKNGKGPLYATGETMIGTKKLYGMMQCTDELYENGCYVCLDWIISEHPLCGRGKQGVRYLCRSCNARSQIMLSLSGSVPILAAVAIQLLLISSVSSLNITNEYLHHACNNTQGKYKPGSVFEKNLNIALKNISAFNLHKGFALDSNMNRPYKNIPPDTAFVMLQCRGDSYGSICHSCLTTALSGLRKKCPRNKAGTIWYDQCTLDISTFSAGDSRILYDDYLCITNPKDLSGDKKMFYKKKKDFTEKLISEAGKLGNNSKGSLYATGETMIGTKKLYGMMQYWLVLQHPFCGDGKQGVRYMCRSCNARFELYPFLRT</sequence>
<dbReference type="Pfam" id="PF01657">
    <property type="entry name" value="Stress-antifung"/>
    <property type="match status" value="5"/>
</dbReference>
<keyword evidence="4" id="KW-0677">Repeat</keyword>
<keyword evidence="10" id="KW-1185">Reference proteome</keyword>
<evidence type="ECO:0000256" key="1">
    <source>
        <dbReference type="ARBA" id="ARBA00004613"/>
    </source>
</evidence>
<dbReference type="InterPro" id="IPR002902">
    <property type="entry name" value="GNK2"/>
</dbReference>
<accession>A0ABQ8DZ80</accession>
<keyword evidence="6" id="KW-0812">Transmembrane</keyword>
<evidence type="ECO:0000313" key="9">
    <source>
        <dbReference type="EMBL" id="KAH0934518.1"/>
    </source>
</evidence>
<dbReference type="Gene3D" id="3.30.430.20">
    <property type="entry name" value="Gnk2 domain, C-X8-C-X2-C motif"/>
    <property type="match status" value="5"/>
</dbReference>
<evidence type="ECO:0000256" key="6">
    <source>
        <dbReference type="SAM" id="Phobius"/>
    </source>
</evidence>
<protein>
    <recommendedName>
        <fullName evidence="8">Gnk2-homologous domain-containing protein</fullName>
    </recommendedName>
</protein>
<comment type="caution">
    <text evidence="9">The sequence shown here is derived from an EMBL/GenBank/DDBJ whole genome shotgun (WGS) entry which is preliminary data.</text>
</comment>
<keyword evidence="6" id="KW-0472">Membrane</keyword>
<keyword evidence="2" id="KW-0964">Secreted</keyword>
<dbReference type="CDD" id="cd23509">
    <property type="entry name" value="Gnk2-like"/>
    <property type="match status" value="5"/>
</dbReference>
<proteinExistence type="inferred from homology"/>
<feature type="domain" description="Gnk2-homologous" evidence="8">
    <location>
        <begin position="32"/>
        <end position="140"/>
    </location>
</feature>
<feature type="transmembrane region" description="Helical" evidence="6">
    <location>
        <begin position="262"/>
        <end position="284"/>
    </location>
</feature>
<evidence type="ECO:0000256" key="7">
    <source>
        <dbReference type="SAM" id="SignalP"/>
    </source>
</evidence>
<dbReference type="PANTHER" id="PTHR32411">
    <property type="entry name" value="CYSTEINE-RICH REPEAT SECRETORY PROTEIN 38-RELATED"/>
    <property type="match status" value="1"/>
</dbReference>
<feature type="chain" id="PRO_5047009753" description="Gnk2-homologous domain-containing protein" evidence="7">
    <location>
        <begin position="26"/>
        <end position="762"/>
    </location>
</feature>
<gene>
    <name evidence="9" type="ORF">HID58_011635</name>
</gene>
<reference evidence="9 10" key="1">
    <citation type="submission" date="2021-05" db="EMBL/GenBank/DDBJ databases">
        <title>Genome Assembly of Synthetic Allotetraploid Brassica napus Reveals Homoeologous Exchanges between Subgenomes.</title>
        <authorList>
            <person name="Davis J.T."/>
        </authorList>
    </citation>
    <scope>NUCLEOTIDE SEQUENCE [LARGE SCALE GENOMIC DNA]</scope>
    <source>
        <strain evidence="10">cv. Da-Ae</strain>
        <tissue evidence="9">Seedling</tissue>
    </source>
</reference>
<name>A0ABQ8DZ80_BRANA</name>
<evidence type="ECO:0000313" key="10">
    <source>
        <dbReference type="Proteomes" id="UP000824890"/>
    </source>
</evidence>
<dbReference type="Proteomes" id="UP000824890">
    <property type="component" value="Unassembled WGS sequence"/>
</dbReference>
<evidence type="ECO:0000256" key="4">
    <source>
        <dbReference type="ARBA" id="ARBA00022737"/>
    </source>
</evidence>
<feature type="domain" description="Gnk2-homologous" evidence="8">
    <location>
        <begin position="151"/>
        <end position="262"/>
    </location>
</feature>
<keyword evidence="3 7" id="KW-0732">Signal</keyword>
<comment type="similarity">
    <text evidence="5">Belongs to the cysteine-rich repeat secretory protein family.</text>
</comment>
<keyword evidence="6" id="KW-1133">Transmembrane helix</keyword>
<dbReference type="EMBL" id="JAGKQM010000003">
    <property type="protein sequence ID" value="KAH0934518.1"/>
    <property type="molecule type" value="Genomic_DNA"/>
</dbReference>
<dbReference type="PROSITE" id="PS51473">
    <property type="entry name" value="GNK2"/>
    <property type="match status" value="5"/>
</dbReference>
<feature type="domain" description="Gnk2-homologous" evidence="8">
    <location>
        <begin position="548"/>
        <end position="656"/>
    </location>
</feature>